<feature type="compositionally biased region" description="Polar residues" evidence="3">
    <location>
        <begin position="573"/>
        <end position="598"/>
    </location>
</feature>
<dbReference type="STRING" id="6186.A0A183KWM3"/>
<evidence type="ECO:0000313" key="4">
    <source>
        <dbReference type="WBParaSite" id="SCUD_0001947001-mRNA-1"/>
    </source>
</evidence>
<evidence type="ECO:0000256" key="1">
    <source>
        <dbReference type="ARBA" id="ARBA00022741"/>
    </source>
</evidence>
<dbReference type="Gene3D" id="2.40.30.10">
    <property type="entry name" value="Translation factors"/>
    <property type="match status" value="1"/>
</dbReference>
<dbReference type="WBParaSite" id="SCUD_0001947001-mRNA-1">
    <property type="protein sequence ID" value="SCUD_0001947001-mRNA-1"/>
    <property type="gene ID" value="SCUD_0001947001"/>
</dbReference>
<dbReference type="InterPro" id="IPR035647">
    <property type="entry name" value="EFG_III/V"/>
</dbReference>
<dbReference type="SUPFAM" id="SSF54980">
    <property type="entry name" value="EF-G C-terminal domain-like"/>
    <property type="match status" value="1"/>
</dbReference>
<evidence type="ECO:0000256" key="3">
    <source>
        <dbReference type="SAM" id="MobiDB-lite"/>
    </source>
</evidence>
<evidence type="ECO:0000256" key="2">
    <source>
        <dbReference type="ARBA" id="ARBA00023134"/>
    </source>
</evidence>
<keyword evidence="2" id="KW-0342">GTP-binding</keyword>
<proteinExistence type="predicted"/>
<sequence>LNSVFILFRQESTDSDQISPSCDTANFDVNNHPSGIQSSIPKQINLRSPLLLCNPFTDTDFIALARVFSGSVYPGQKLFVLGPKFNGRKLLGGQSDFVKLLEPVPSGNIVGLTGPDLIACLPKSGLLVSRLSLVSSFNKTDSSETELAPVLPLAGLAVWHGAPVISVAVEPASATNPEDVYRLERGLRLLDRADPCAEVTITANGEYIIRAAGEIHLQKCIEDLIKYFAPEVELQISPFVVPFRETIIDACNTSNSLSLISLSNASYEKAYIQFESLLQKFNLTLNMNYDQLKSLHLQLPSSSLGTTGDDELKPTTTTTTTNTITGDNLKSISCGTQKLHNFHHNLDINNFPISIFQLPHSKPRTRILIRVTAHPMPCELLNWIEHYGSSKISQLIRAFKSKLSNICSQLTSKCTTACSINWNQITTSLLAFGPNQTGPNILISHLNTDYFPLCTVWGKKLNSSLNNSTIHLKNVNKKSNINLPIISYGKALLRGFQQATLKGPLCAEPMYGIVFVLEEIVAESLDTLKLPNYSSDNTTTTTTNSNNAICQENKSHESNMNYELTASLPLENSMPSSTTATTYSTDNKPDNQLLNNKS</sequence>
<dbReference type="InterPro" id="IPR020568">
    <property type="entry name" value="Ribosomal_Su5_D2-typ_SF"/>
</dbReference>
<accession>A0A183KWM3</accession>
<keyword evidence="1" id="KW-0547">Nucleotide-binding</keyword>
<feature type="region of interest" description="Disordered" evidence="3">
    <location>
        <begin position="532"/>
        <end position="556"/>
    </location>
</feature>
<organism evidence="4">
    <name type="scientific">Schistosoma curassoni</name>
    <dbReference type="NCBI Taxonomy" id="6186"/>
    <lineage>
        <taxon>Eukaryota</taxon>
        <taxon>Metazoa</taxon>
        <taxon>Spiralia</taxon>
        <taxon>Lophotrochozoa</taxon>
        <taxon>Platyhelminthes</taxon>
        <taxon>Trematoda</taxon>
        <taxon>Digenea</taxon>
        <taxon>Strigeidida</taxon>
        <taxon>Schistosomatoidea</taxon>
        <taxon>Schistosomatidae</taxon>
        <taxon>Schistosoma</taxon>
    </lineage>
</organism>
<feature type="compositionally biased region" description="Low complexity" evidence="3">
    <location>
        <begin position="532"/>
        <end position="547"/>
    </location>
</feature>
<protein>
    <submittedName>
        <fullName evidence="4">EFG_C domain-containing protein</fullName>
    </submittedName>
</protein>
<dbReference type="SUPFAM" id="SSF50447">
    <property type="entry name" value="Translation proteins"/>
    <property type="match status" value="1"/>
</dbReference>
<dbReference type="SUPFAM" id="SSF54211">
    <property type="entry name" value="Ribosomal protein S5 domain 2-like"/>
    <property type="match status" value="1"/>
</dbReference>
<dbReference type="AlphaFoldDB" id="A0A183KWM3"/>
<dbReference type="FunFam" id="3.30.70.870:FF:000002">
    <property type="entry name" value="Translation elongation factor 2"/>
    <property type="match status" value="1"/>
</dbReference>
<dbReference type="PANTHER" id="PTHR42908:SF3">
    <property type="entry name" value="ELONGATION FACTOR-LIKE GTPASE 1"/>
    <property type="match status" value="1"/>
</dbReference>
<dbReference type="GO" id="GO:0005829">
    <property type="term" value="C:cytosol"/>
    <property type="evidence" value="ECO:0007669"/>
    <property type="project" value="TreeGrafter"/>
</dbReference>
<dbReference type="InterPro" id="IPR014721">
    <property type="entry name" value="Ribsml_uS5_D2-typ_fold_subgr"/>
</dbReference>
<feature type="region of interest" description="Disordered" evidence="3">
    <location>
        <begin position="569"/>
        <end position="598"/>
    </location>
</feature>
<dbReference type="PANTHER" id="PTHR42908">
    <property type="entry name" value="TRANSLATION ELONGATION FACTOR-RELATED"/>
    <property type="match status" value="1"/>
</dbReference>
<dbReference type="GO" id="GO:0042256">
    <property type="term" value="P:cytosolic ribosome assembly"/>
    <property type="evidence" value="ECO:0007669"/>
    <property type="project" value="TreeGrafter"/>
</dbReference>
<dbReference type="Gene3D" id="3.30.230.10">
    <property type="match status" value="1"/>
</dbReference>
<dbReference type="GO" id="GO:0003924">
    <property type="term" value="F:GTPase activity"/>
    <property type="evidence" value="ECO:0007669"/>
    <property type="project" value="TreeGrafter"/>
</dbReference>
<dbReference type="GO" id="GO:0005525">
    <property type="term" value="F:GTP binding"/>
    <property type="evidence" value="ECO:0007669"/>
    <property type="project" value="UniProtKB-KW"/>
</dbReference>
<dbReference type="GO" id="GO:1990904">
    <property type="term" value="C:ribonucleoprotein complex"/>
    <property type="evidence" value="ECO:0007669"/>
    <property type="project" value="TreeGrafter"/>
</dbReference>
<dbReference type="Gene3D" id="3.30.70.870">
    <property type="entry name" value="Elongation Factor G (Translational Gtpase), domain 3"/>
    <property type="match status" value="1"/>
</dbReference>
<name>A0A183KWM3_9TREM</name>
<dbReference type="InterPro" id="IPR009000">
    <property type="entry name" value="Transl_B-barrel_sf"/>
</dbReference>
<dbReference type="GO" id="GO:0043022">
    <property type="term" value="F:ribosome binding"/>
    <property type="evidence" value="ECO:0007669"/>
    <property type="project" value="TreeGrafter"/>
</dbReference>
<reference evidence="4" key="1">
    <citation type="submission" date="2016-06" db="UniProtKB">
        <authorList>
            <consortium name="WormBaseParasite"/>
        </authorList>
    </citation>
    <scope>IDENTIFICATION</scope>
</reference>